<dbReference type="InterPro" id="IPR023393">
    <property type="entry name" value="START-like_dom_sf"/>
</dbReference>
<dbReference type="EMBL" id="KE345730">
    <property type="protein sequence ID" value="EXC12965.1"/>
    <property type="molecule type" value="Genomic_DNA"/>
</dbReference>
<feature type="compositionally biased region" description="Basic and acidic residues" evidence="1">
    <location>
        <begin position="478"/>
        <end position="496"/>
    </location>
</feature>
<name>W9RVI8_9ROSA</name>
<dbReference type="OrthoDB" id="17317at2759"/>
<dbReference type="KEGG" id="mnt:21399921"/>
<dbReference type="SUPFAM" id="SSF55961">
    <property type="entry name" value="Bet v1-like"/>
    <property type="match status" value="1"/>
</dbReference>
<dbReference type="PANTHER" id="PTHR34560:SF1">
    <property type="entry name" value="START DOMAIN-CONTAINING PROTEIN"/>
    <property type="match status" value="1"/>
</dbReference>
<feature type="compositionally biased region" description="Polar residues" evidence="1">
    <location>
        <begin position="563"/>
        <end position="589"/>
    </location>
</feature>
<reference evidence="3" key="1">
    <citation type="submission" date="2013-01" db="EMBL/GenBank/DDBJ databases">
        <title>Draft Genome Sequence of a Mulberry Tree, Morus notabilis C.K. Schneid.</title>
        <authorList>
            <person name="He N."/>
            <person name="Zhao S."/>
        </authorList>
    </citation>
    <scope>NUCLEOTIDE SEQUENCE</scope>
</reference>
<dbReference type="Gene3D" id="3.30.530.20">
    <property type="match status" value="1"/>
</dbReference>
<evidence type="ECO:0000256" key="1">
    <source>
        <dbReference type="SAM" id="MobiDB-lite"/>
    </source>
</evidence>
<accession>W9RVI8</accession>
<dbReference type="STRING" id="981085.W9RVI8"/>
<gene>
    <name evidence="2" type="ORF">L484_016895</name>
</gene>
<dbReference type="Proteomes" id="UP000030645">
    <property type="component" value="Unassembled WGS sequence"/>
</dbReference>
<feature type="compositionally biased region" description="Polar residues" evidence="1">
    <location>
        <begin position="516"/>
        <end position="542"/>
    </location>
</feature>
<feature type="region of interest" description="Disordered" evidence="1">
    <location>
        <begin position="359"/>
        <end position="379"/>
    </location>
</feature>
<evidence type="ECO:0000313" key="2">
    <source>
        <dbReference type="EMBL" id="EXC12965.1"/>
    </source>
</evidence>
<dbReference type="PANTHER" id="PTHR34560">
    <property type="entry name" value="POLYKETIDE CYCLASE/DEHYDRASE/LIPID TRANSPORT SUPERFAMILY PROTEIN"/>
    <property type="match status" value="1"/>
</dbReference>
<evidence type="ECO:0000313" key="3">
    <source>
        <dbReference type="Proteomes" id="UP000030645"/>
    </source>
</evidence>
<feature type="region of interest" description="Disordered" evidence="1">
    <location>
        <begin position="510"/>
        <end position="612"/>
    </location>
</feature>
<protein>
    <recommendedName>
        <fullName evidence="4">START domain-containing protein</fullName>
    </recommendedName>
</protein>
<proteinExistence type="predicted"/>
<dbReference type="eggNOG" id="ENOG502QV1V">
    <property type="taxonomic scope" value="Eukaryota"/>
</dbReference>
<organism evidence="2 3">
    <name type="scientific">Morus notabilis</name>
    <dbReference type="NCBI Taxonomy" id="981085"/>
    <lineage>
        <taxon>Eukaryota</taxon>
        <taxon>Viridiplantae</taxon>
        <taxon>Streptophyta</taxon>
        <taxon>Embryophyta</taxon>
        <taxon>Tracheophyta</taxon>
        <taxon>Spermatophyta</taxon>
        <taxon>Magnoliopsida</taxon>
        <taxon>eudicotyledons</taxon>
        <taxon>Gunneridae</taxon>
        <taxon>Pentapetalae</taxon>
        <taxon>rosids</taxon>
        <taxon>fabids</taxon>
        <taxon>Rosales</taxon>
        <taxon>Moraceae</taxon>
        <taxon>Moreae</taxon>
        <taxon>Morus</taxon>
    </lineage>
</organism>
<feature type="region of interest" description="Disordered" evidence="1">
    <location>
        <begin position="473"/>
        <end position="497"/>
    </location>
</feature>
<keyword evidence="3" id="KW-1185">Reference proteome</keyword>
<dbReference type="CDD" id="cd08877">
    <property type="entry name" value="START_2"/>
    <property type="match status" value="1"/>
</dbReference>
<dbReference type="AlphaFoldDB" id="W9RVI8"/>
<evidence type="ECO:0008006" key="4">
    <source>
        <dbReference type="Google" id="ProtNLM"/>
    </source>
</evidence>
<sequence>MGTKQKINQYRERLDRTLASPKLTNLESLKALVKRQILQSSGQEIQGCSETVIEKRTAEVSNFLDMLRSASMNGSEESKSLETASQQEWKLKQDNEEFRVMYREGPQGTPFHTLLVEGYVDGPLDVCLCISWESALYKKWWPQSTIPTFKILSCNCLQKVRIGEQISLVRVKVSWPLSTREAIIHYFLFEYLEDDLVVVLLNTVSDTGNINISTHGFTNEAIPEAKDVVRIDVVGGFALQKVTPERSYFRTIANMDIKLDFVPPSLINFIARQLIGNGFRLYQKAVSSTFTSDEDFSKALRDSLYTRIHEALYSTNQSIGVLEEKELNSESSHLPIEYETINNLDELEKEHKKDLEEKELKSDLSNLSDEQKAANNSDDLEVTDQKVNCDYHAVEYPLKDVRVAGTTAICEIEELKREESKHFKEQILIEKVMERSPVGGKRNISSEVEQALGTLEKVISMVREYGFNTQMQSSNEFGGERTPKVKNAVKDSKSLEDEGVCSRLEAHVEVEKEVEQTSSQESVKNSSSIENARQGGSNSFSKEANHNRIAPAASPEQEFSVPCDTNTNQVDSSSAKDGPTQISISNHITRNTKDSNGVHENGLNGGKKLSKQKSQWLCCFGPIS</sequence>